<name>A0A165GZ38_EXIGL</name>
<gene>
    <name evidence="1" type="ORF">EXIGLDRAFT_693942</name>
</gene>
<dbReference type="AlphaFoldDB" id="A0A165GZ38"/>
<dbReference type="EMBL" id="KV426032">
    <property type="protein sequence ID" value="KZV91211.1"/>
    <property type="molecule type" value="Genomic_DNA"/>
</dbReference>
<protein>
    <submittedName>
        <fullName evidence="1">Uncharacterized protein</fullName>
    </submittedName>
</protein>
<reference evidence="1 2" key="1">
    <citation type="journal article" date="2016" name="Mol. Biol. Evol.">
        <title>Comparative Genomics of Early-Diverging Mushroom-Forming Fungi Provides Insights into the Origins of Lignocellulose Decay Capabilities.</title>
        <authorList>
            <person name="Nagy L.G."/>
            <person name="Riley R."/>
            <person name="Tritt A."/>
            <person name="Adam C."/>
            <person name="Daum C."/>
            <person name="Floudas D."/>
            <person name="Sun H."/>
            <person name="Yadav J.S."/>
            <person name="Pangilinan J."/>
            <person name="Larsson K.H."/>
            <person name="Matsuura K."/>
            <person name="Barry K."/>
            <person name="Labutti K."/>
            <person name="Kuo R."/>
            <person name="Ohm R.A."/>
            <person name="Bhattacharya S.S."/>
            <person name="Shirouzu T."/>
            <person name="Yoshinaga Y."/>
            <person name="Martin F.M."/>
            <person name="Grigoriev I.V."/>
            <person name="Hibbett D.S."/>
        </authorList>
    </citation>
    <scope>NUCLEOTIDE SEQUENCE [LARGE SCALE GENOMIC DNA]</scope>
    <source>
        <strain evidence="1 2">HHB12029</strain>
    </source>
</reference>
<proteinExistence type="predicted"/>
<accession>A0A165GZ38</accession>
<keyword evidence="2" id="KW-1185">Reference proteome</keyword>
<dbReference type="Proteomes" id="UP000077266">
    <property type="component" value="Unassembled WGS sequence"/>
</dbReference>
<evidence type="ECO:0000313" key="1">
    <source>
        <dbReference type="EMBL" id="KZV91211.1"/>
    </source>
</evidence>
<evidence type="ECO:0000313" key="2">
    <source>
        <dbReference type="Proteomes" id="UP000077266"/>
    </source>
</evidence>
<dbReference type="InParanoid" id="A0A165GZ38"/>
<sequence>MAPVCLTGGEKTRLCQLLERASNCNFTTKQFDDIVTKYTLVFAPAFAAKRKRKFAEITKDDDEEPATTVAPAESPTDMWKAVLAFMTSLAKRVGHEQAQTLFGAVRHLVGASTEWATPIPPSNQLIAALVLYVKHRNIGLREVVDLCSVAPAIHGRLLGEACAGVVGLVPHSFNHFSPLVSYSSDNRLSLCIACPTLSDAKDVLGDLHDCLGRLTSMALESPVELREGAKDDDSLRTFFNGRATHMKVFRLRCRGIPSILRQHFFPNNTLGIVECRVDQLSLLSLPSVHTFIAVGPDLSDSEWAAYAGHTLQKVFEVFPGLERLVTELWFQDAKSRAHQRRLGDQLQLFQVKGALATRYFEKDAMERTLASIRASNVPIVSLCGQRAAYVDRLIDELVLDILQLTYFSWEVKIHLYLSATGDRRRLFTDADPEAITRVFEGIGALQSLTSLALPARMRPDLIDALFCSELPSLESLEIFLHPLCVPSSAHDDESWSLLKNGSRPWMLPPSFVLIRIKGGPPVVLGLRDFYTQDGTQEEYRSPALVCASSVSVFVRRHGITVAATTVELHSARFVRGPTESDEIEVLKMLVKDVLEKVS</sequence>
<organism evidence="1 2">
    <name type="scientific">Exidia glandulosa HHB12029</name>
    <dbReference type="NCBI Taxonomy" id="1314781"/>
    <lineage>
        <taxon>Eukaryota</taxon>
        <taxon>Fungi</taxon>
        <taxon>Dikarya</taxon>
        <taxon>Basidiomycota</taxon>
        <taxon>Agaricomycotina</taxon>
        <taxon>Agaricomycetes</taxon>
        <taxon>Auriculariales</taxon>
        <taxon>Exidiaceae</taxon>
        <taxon>Exidia</taxon>
    </lineage>
</organism>